<name>A0A6I4SXM3_9SPHN</name>
<dbReference type="PANTHER" id="PTHR42784:SF1">
    <property type="entry name" value="PYRANOSE 2-OXIDASE"/>
    <property type="match status" value="1"/>
</dbReference>
<comment type="caution">
    <text evidence="7">The sequence shown here is derived from an EMBL/GenBank/DDBJ whole genome shotgun (WGS) entry which is preliminary data.</text>
</comment>
<keyword evidence="8" id="KW-1185">Reference proteome</keyword>
<dbReference type="PANTHER" id="PTHR42784">
    <property type="entry name" value="PYRANOSE 2-OXIDASE"/>
    <property type="match status" value="1"/>
</dbReference>
<dbReference type="GO" id="GO:0016614">
    <property type="term" value="F:oxidoreductase activity, acting on CH-OH group of donors"/>
    <property type="evidence" value="ECO:0007669"/>
    <property type="project" value="InterPro"/>
</dbReference>
<reference evidence="7 8" key="1">
    <citation type="submission" date="2019-12" db="EMBL/GenBank/DDBJ databases">
        <title>Genomic-based taxomic classification of the family Erythrobacteraceae.</title>
        <authorList>
            <person name="Xu L."/>
        </authorList>
    </citation>
    <scope>NUCLEOTIDE SEQUENCE [LARGE SCALE GENOMIC DNA]</scope>
    <source>
        <strain evidence="7 8">MCCC 1K01500</strain>
    </source>
</reference>
<dbReference type="InterPro" id="IPR051473">
    <property type="entry name" value="P2Ox-like"/>
</dbReference>
<evidence type="ECO:0000256" key="5">
    <source>
        <dbReference type="ARBA" id="ARBA00023002"/>
    </source>
</evidence>
<dbReference type="EMBL" id="WTYM01000057">
    <property type="protein sequence ID" value="MXO60741.1"/>
    <property type="molecule type" value="Genomic_DNA"/>
</dbReference>
<organism evidence="7 8">
    <name type="scientific">Croceibacterium salegens</name>
    <dbReference type="NCBI Taxonomy" id="1737568"/>
    <lineage>
        <taxon>Bacteria</taxon>
        <taxon>Pseudomonadati</taxon>
        <taxon>Pseudomonadota</taxon>
        <taxon>Alphaproteobacteria</taxon>
        <taxon>Sphingomonadales</taxon>
        <taxon>Erythrobacteraceae</taxon>
        <taxon>Croceibacterium</taxon>
    </lineage>
</organism>
<dbReference type="InterPro" id="IPR007867">
    <property type="entry name" value="GMC_OxRtase_C"/>
</dbReference>
<evidence type="ECO:0000313" key="8">
    <source>
        <dbReference type="Proteomes" id="UP000433652"/>
    </source>
</evidence>
<keyword evidence="4" id="KW-0274">FAD</keyword>
<evidence type="ECO:0000313" key="7">
    <source>
        <dbReference type="EMBL" id="MXO60741.1"/>
    </source>
</evidence>
<accession>A0A6I4SXM3</accession>
<dbReference type="InterPro" id="IPR036188">
    <property type="entry name" value="FAD/NAD-bd_sf"/>
</dbReference>
<evidence type="ECO:0000256" key="3">
    <source>
        <dbReference type="ARBA" id="ARBA00022630"/>
    </source>
</evidence>
<protein>
    <recommendedName>
        <fullName evidence="6">Glucose-methanol-choline oxidoreductase C-terminal domain-containing protein</fullName>
    </recommendedName>
</protein>
<dbReference type="Pfam" id="PF05199">
    <property type="entry name" value="GMC_oxred_C"/>
    <property type="match status" value="1"/>
</dbReference>
<evidence type="ECO:0000259" key="6">
    <source>
        <dbReference type="Pfam" id="PF05199"/>
    </source>
</evidence>
<keyword evidence="5" id="KW-0560">Oxidoreductase</keyword>
<evidence type="ECO:0000256" key="1">
    <source>
        <dbReference type="ARBA" id="ARBA00001974"/>
    </source>
</evidence>
<proteinExistence type="inferred from homology"/>
<dbReference type="OrthoDB" id="9798604at2"/>
<feature type="domain" description="Glucose-methanol-choline oxidoreductase C-terminal" evidence="6">
    <location>
        <begin position="395"/>
        <end position="521"/>
    </location>
</feature>
<comment type="cofactor">
    <cofactor evidence="1">
        <name>FAD</name>
        <dbReference type="ChEBI" id="CHEBI:57692"/>
    </cofactor>
</comment>
<evidence type="ECO:0000256" key="4">
    <source>
        <dbReference type="ARBA" id="ARBA00022827"/>
    </source>
</evidence>
<evidence type="ECO:0000256" key="2">
    <source>
        <dbReference type="ARBA" id="ARBA00010790"/>
    </source>
</evidence>
<gene>
    <name evidence="7" type="ORF">GRI89_14455</name>
</gene>
<keyword evidence="3" id="KW-0285">Flavoprotein</keyword>
<dbReference type="Gene3D" id="3.50.50.60">
    <property type="entry name" value="FAD/NAD(P)-binding domain"/>
    <property type="match status" value="2"/>
</dbReference>
<dbReference type="AlphaFoldDB" id="A0A6I4SXM3"/>
<comment type="similarity">
    <text evidence="2">Belongs to the GMC oxidoreductase family.</text>
</comment>
<dbReference type="RefSeq" id="WP_159797166.1">
    <property type="nucleotide sequence ID" value="NZ_WTYM01000057.1"/>
</dbReference>
<dbReference type="Proteomes" id="UP000433652">
    <property type="component" value="Unassembled WGS sequence"/>
</dbReference>
<dbReference type="SUPFAM" id="SSF51905">
    <property type="entry name" value="FAD/NAD(P)-binding domain"/>
    <property type="match status" value="1"/>
</dbReference>
<sequence length="534" mass="58836">MISNLSDRPDGTKLACDIVVIGAGAAGIAIAREFAGRSERVIVLEAGDADFDEQYQDFTKGSASGAPYFALHESRYRMLGGSTFRWGARTAPFKPHDFSERPWIDKTKGWPIPLDEITPFYDRVFQMVAVKTPFAFDKGVWEFVATKPVAFDEAQLEYHAFQFGRNLLFNARFGDELRQAPNVEVLLGAQVLEIDTGGEGAHVDHLKVAALSGGRCTLRAKTYILASGGIENARMLLLSKGRDGRGLANGSDTVGRFFMEHPTVSAGTITSSNNQKLIDIFSPGLIAGRLVEVGVALSPEQQRATQSLNAIARAAVVLSKDPTQALRELLRNLAHRRLPHNLSWYQKNKYLTERLGIILRNPFSIVGNVIRHALGKPKRFDVDSVYLELRTEQDPNPESRVTLGTELDAHGQPRAHLHWALTERDKHTMRTLAHAVDAELRRLGLGEIAFEPWLESDDLTFGSDMVGGHHHMGTTRMSADPADGVVRGDCRCHEVDNLYIAGSSLFPTSSFVNPTATLLALSIRLADMLKRTGN</sequence>